<dbReference type="Gene3D" id="3.40.630.30">
    <property type="match status" value="1"/>
</dbReference>
<feature type="domain" description="N-acetyltransferase" evidence="1">
    <location>
        <begin position="39"/>
        <end position="191"/>
    </location>
</feature>
<gene>
    <name evidence="2" type="ORF">H4W81_008740</name>
</gene>
<dbReference type="SUPFAM" id="SSF55729">
    <property type="entry name" value="Acyl-CoA N-acyltransferases (Nat)"/>
    <property type="match status" value="1"/>
</dbReference>
<comment type="caution">
    <text evidence="2">The sequence shown here is derived from an EMBL/GenBank/DDBJ whole genome shotgun (WGS) entry which is preliminary data.</text>
</comment>
<name>A0ABR9KW29_9ACTN</name>
<proteinExistence type="predicted"/>
<accession>A0ABR9KW29</accession>
<protein>
    <submittedName>
        <fullName evidence="2">RimJ/RimL family protein N-acetyltransferase</fullName>
    </submittedName>
</protein>
<dbReference type="InterPro" id="IPR051908">
    <property type="entry name" value="Ribosomal_N-acetyltransferase"/>
</dbReference>
<sequence length="216" mass="24391">MSDELAGIWPLLALRITTPRLELAVPNTDDLLNLARASRDIQPPDEVRFQQAFLYESSPLRERQLLQHHWRALAHWQPHSWDLHLAVRVDGVAIGLQNMWADDFATVRMLETGSWITRRHQGRGLGTEARAAMLVLAFTHLGALEARTSYIEGNAASVAVSRKLGYVDNGHRAVSRDGVHVVEHILALTRESWQARQVPRIQVYEIAPCLELFGVD</sequence>
<dbReference type="EMBL" id="JADBEF010000001">
    <property type="protein sequence ID" value="MBE1565961.1"/>
    <property type="molecule type" value="Genomic_DNA"/>
</dbReference>
<dbReference type="RefSeq" id="WP_192780076.1">
    <property type="nucleotide sequence ID" value="NZ_BAAASY010000010.1"/>
</dbReference>
<dbReference type="Proteomes" id="UP000661607">
    <property type="component" value="Unassembled WGS sequence"/>
</dbReference>
<dbReference type="Pfam" id="PF13302">
    <property type="entry name" value="Acetyltransf_3"/>
    <property type="match status" value="1"/>
</dbReference>
<evidence type="ECO:0000313" key="3">
    <source>
        <dbReference type="Proteomes" id="UP000661607"/>
    </source>
</evidence>
<keyword evidence="3" id="KW-1185">Reference proteome</keyword>
<organism evidence="2 3">
    <name type="scientific">Nonomuraea africana</name>
    <dbReference type="NCBI Taxonomy" id="46171"/>
    <lineage>
        <taxon>Bacteria</taxon>
        <taxon>Bacillati</taxon>
        <taxon>Actinomycetota</taxon>
        <taxon>Actinomycetes</taxon>
        <taxon>Streptosporangiales</taxon>
        <taxon>Streptosporangiaceae</taxon>
        <taxon>Nonomuraea</taxon>
    </lineage>
</organism>
<dbReference type="PANTHER" id="PTHR43441">
    <property type="entry name" value="RIBOSOMAL-PROTEIN-SERINE ACETYLTRANSFERASE"/>
    <property type="match status" value="1"/>
</dbReference>
<dbReference type="InterPro" id="IPR016181">
    <property type="entry name" value="Acyl_CoA_acyltransferase"/>
</dbReference>
<dbReference type="PANTHER" id="PTHR43441:SF11">
    <property type="entry name" value="RIBOSOMAL-PROTEIN-SERINE ACETYLTRANSFERASE"/>
    <property type="match status" value="1"/>
</dbReference>
<reference evidence="2 3" key="1">
    <citation type="submission" date="2020-10" db="EMBL/GenBank/DDBJ databases">
        <title>Sequencing the genomes of 1000 actinobacteria strains.</title>
        <authorList>
            <person name="Klenk H.-P."/>
        </authorList>
    </citation>
    <scope>NUCLEOTIDE SEQUENCE [LARGE SCALE GENOMIC DNA]</scope>
    <source>
        <strain evidence="2 3">DSM 43748</strain>
    </source>
</reference>
<evidence type="ECO:0000259" key="1">
    <source>
        <dbReference type="PROSITE" id="PS51186"/>
    </source>
</evidence>
<evidence type="ECO:0000313" key="2">
    <source>
        <dbReference type="EMBL" id="MBE1565961.1"/>
    </source>
</evidence>
<dbReference type="InterPro" id="IPR000182">
    <property type="entry name" value="GNAT_dom"/>
</dbReference>
<dbReference type="PROSITE" id="PS51186">
    <property type="entry name" value="GNAT"/>
    <property type="match status" value="1"/>
</dbReference>